<dbReference type="GO" id="GO:0005524">
    <property type="term" value="F:ATP binding"/>
    <property type="evidence" value="ECO:0007669"/>
    <property type="project" value="UniProtKB-KW"/>
</dbReference>
<evidence type="ECO:0000313" key="1">
    <source>
        <dbReference type="EMBL" id="RKD32450.1"/>
    </source>
</evidence>
<accession>A0A419T4I6</accession>
<dbReference type="AlphaFoldDB" id="A0A419T4I6"/>
<proteinExistence type="predicted"/>
<gene>
    <name evidence="1" type="ORF">BET03_11090</name>
</gene>
<reference evidence="1 2" key="1">
    <citation type="submission" date="2016-08" db="EMBL/GenBank/DDBJ databases">
        <title>Novel Firmicutes and Novel Genomes.</title>
        <authorList>
            <person name="Poppleton D.I."/>
            <person name="Gribaldo S."/>
        </authorList>
    </citation>
    <scope>NUCLEOTIDE SEQUENCE [LARGE SCALE GENOMIC DNA]</scope>
    <source>
        <strain evidence="1 2">CTT3</strain>
    </source>
</reference>
<keyword evidence="1" id="KW-0547">Nucleotide-binding</keyword>
<protein>
    <submittedName>
        <fullName evidence="1">ATP-binding protein</fullName>
    </submittedName>
</protein>
<dbReference type="InterPro" id="IPR027417">
    <property type="entry name" value="P-loop_NTPase"/>
</dbReference>
<dbReference type="OrthoDB" id="9781752at2"/>
<dbReference type="Proteomes" id="UP000284177">
    <property type="component" value="Unassembled WGS sequence"/>
</dbReference>
<dbReference type="RefSeq" id="WP_120168519.1">
    <property type="nucleotide sequence ID" value="NZ_MCIB01000011.1"/>
</dbReference>
<name>A0A419T4I6_9FIRM</name>
<keyword evidence="2" id="KW-1185">Reference proteome</keyword>
<comment type="caution">
    <text evidence="1">The sequence shown here is derived from an EMBL/GenBank/DDBJ whole genome shotgun (WGS) entry which is preliminary data.</text>
</comment>
<dbReference type="SUPFAM" id="SSF52540">
    <property type="entry name" value="P-loop containing nucleoside triphosphate hydrolases"/>
    <property type="match status" value="1"/>
</dbReference>
<evidence type="ECO:0000313" key="2">
    <source>
        <dbReference type="Proteomes" id="UP000284177"/>
    </source>
</evidence>
<sequence length="265" mass="30855">MDPKNPGAVDEIIHLGDYWDVEKMEENKEKILKTNAEVGKLFKRAYKYLRAARPILEDIIEKNSEAMDFGKVNLETENLANEIFKDKPVSKKEGKDRHLFGSAYTPNGWIEHTDTLLSDLNKIYYIKGDFGAGKTTLLEKIYMDAIKRGLNVEVYHTPLIPEKIETVVIEEIGVGLTISKMFKDNNYKTVNLDKYIDKKVLEKYENDINEDKEIFEELINLAISNLSRAKKTHDLLEEYFIPNMNFGEIEKLKDRIIKRILKYEK</sequence>
<dbReference type="EMBL" id="MCIB01000011">
    <property type="protein sequence ID" value="RKD32450.1"/>
    <property type="molecule type" value="Genomic_DNA"/>
</dbReference>
<organism evidence="1 2">
    <name type="scientific">Thermohalobacter berrensis</name>
    <dbReference type="NCBI Taxonomy" id="99594"/>
    <lineage>
        <taxon>Bacteria</taxon>
        <taxon>Bacillati</taxon>
        <taxon>Bacillota</taxon>
        <taxon>Tissierellia</taxon>
        <taxon>Tissierellales</taxon>
        <taxon>Thermohalobacteraceae</taxon>
        <taxon>Thermohalobacter</taxon>
    </lineage>
</organism>
<keyword evidence="1" id="KW-0067">ATP-binding</keyword>